<accession>A0A0C3CUS3</accession>
<dbReference type="InterPro" id="IPR036318">
    <property type="entry name" value="FAD-bd_PCMH-like_sf"/>
</dbReference>
<evidence type="ECO:0000313" key="9">
    <source>
        <dbReference type="Proteomes" id="UP000054321"/>
    </source>
</evidence>
<dbReference type="Gene3D" id="3.30.465.10">
    <property type="match status" value="2"/>
</dbReference>
<dbReference type="InParanoid" id="A0A0C3CUS3"/>
<comment type="similarity">
    <text evidence="2">Belongs to the oxygen-dependent FAD-linked oxidoreductase family.</text>
</comment>
<keyword evidence="6" id="KW-0732">Signal</keyword>
<dbReference type="OrthoDB" id="9983560at2759"/>
<proteinExistence type="inferred from homology"/>
<comment type="cofactor">
    <cofactor evidence="1">
        <name>FAD</name>
        <dbReference type="ChEBI" id="CHEBI:57692"/>
    </cofactor>
</comment>
<dbReference type="HOGENOM" id="CLU_018354_4_4_1"/>
<evidence type="ECO:0000259" key="7">
    <source>
        <dbReference type="PROSITE" id="PS51387"/>
    </source>
</evidence>
<dbReference type="SUPFAM" id="SSF56176">
    <property type="entry name" value="FAD-binding/transporter-associated domain-like"/>
    <property type="match status" value="1"/>
</dbReference>
<evidence type="ECO:0000256" key="3">
    <source>
        <dbReference type="ARBA" id="ARBA00022630"/>
    </source>
</evidence>
<dbReference type="InterPro" id="IPR012951">
    <property type="entry name" value="BBE"/>
</dbReference>
<evidence type="ECO:0000313" key="8">
    <source>
        <dbReference type="EMBL" id="KIN02734.1"/>
    </source>
</evidence>
<dbReference type="PANTHER" id="PTHR42973:SF39">
    <property type="entry name" value="FAD-BINDING PCMH-TYPE DOMAIN-CONTAINING PROTEIN"/>
    <property type="match status" value="1"/>
</dbReference>
<dbReference type="PANTHER" id="PTHR42973">
    <property type="entry name" value="BINDING OXIDOREDUCTASE, PUTATIVE (AFU_ORTHOLOGUE AFUA_1G17690)-RELATED"/>
    <property type="match status" value="1"/>
</dbReference>
<dbReference type="Pfam" id="PF08031">
    <property type="entry name" value="BBE"/>
    <property type="match status" value="1"/>
</dbReference>
<dbReference type="PROSITE" id="PS00862">
    <property type="entry name" value="OX2_COVAL_FAD"/>
    <property type="match status" value="1"/>
</dbReference>
<dbReference type="EMBL" id="KN832874">
    <property type="protein sequence ID" value="KIN02734.1"/>
    <property type="molecule type" value="Genomic_DNA"/>
</dbReference>
<evidence type="ECO:0000256" key="1">
    <source>
        <dbReference type="ARBA" id="ARBA00001974"/>
    </source>
</evidence>
<protein>
    <recommendedName>
        <fullName evidence="7">FAD-binding PCMH-type domain-containing protein</fullName>
    </recommendedName>
</protein>
<dbReference type="Proteomes" id="UP000054321">
    <property type="component" value="Unassembled WGS sequence"/>
</dbReference>
<dbReference type="InterPro" id="IPR006094">
    <property type="entry name" value="Oxid_FAD_bind_N"/>
</dbReference>
<dbReference type="Pfam" id="PF01565">
    <property type="entry name" value="FAD_binding_4"/>
    <property type="match status" value="1"/>
</dbReference>
<dbReference type="GO" id="GO:0016491">
    <property type="term" value="F:oxidoreductase activity"/>
    <property type="evidence" value="ECO:0007669"/>
    <property type="project" value="UniProtKB-KW"/>
</dbReference>
<organism evidence="8 9">
    <name type="scientific">Oidiodendron maius (strain Zn)</name>
    <dbReference type="NCBI Taxonomy" id="913774"/>
    <lineage>
        <taxon>Eukaryota</taxon>
        <taxon>Fungi</taxon>
        <taxon>Dikarya</taxon>
        <taxon>Ascomycota</taxon>
        <taxon>Pezizomycotina</taxon>
        <taxon>Leotiomycetes</taxon>
        <taxon>Leotiomycetes incertae sedis</taxon>
        <taxon>Myxotrichaceae</taxon>
        <taxon>Oidiodendron</taxon>
    </lineage>
</organism>
<keyword evidence="5" id="KW-0560">Oxidoreductase</keyword>
<dbReference type="InterPro" id="IPR016166">
    <property type="entry name" value="FAD-bd_PCMH"/>
</dbReference>
<dbReference type="PROSITE" id="PS51387">
    <property type="entry name" value="FAD_PCMH"/>
    <property type="match status" value="1"/>
</dbReference>
<evidence type="ECO:0000256" key="5">
    <source>
        <dbReference type="ARBA" id="ARBA00023002"/>
    </source>
</evidence>
<reference evidence="9" key="2">
    <citation type="submission" date="2015-01" db="EMBL/GenBank/DDBJ databases">
        <title>Evolutionary Origins and Diversification of the Mycorrhizal Mutualists.</title>
        <authorList>
            <consortium name="DOE Joint Genome Institute"/>
            <consortium name="Mycorrhizal Genomics Consortium"/>
            <person name="Kohler A."/>
            <person name="Kuo A."/>
            <person name="Nagy L.G."/>
            <person name="Floudas D."/>
            <person name="Copeland A."/>
            <person name="Barry K.W."/>
            <person name="Cichocki N."/>
            <person name="Veneault-Fourrey C."/>
            <person name="LaButti K."/>
            <person name="Lindquist E.A."/>
            <person name="Lipzen A."/>
            <person name="Lundell T."/>
            <person name="Morin E."/>
            <person name="Murat C."/>
            <person name="Riley R."/>
            <person name="Ohm R."/>
            <person name="Sun H."/>
            <person name="Tunlid A."/>
            <person name="Henrissat B."/>
            <person name="Grigoriev I.V."/>
            <person name="Hibbett D.S."/>
            <person name="Martin F."/>
        </authorList>
    </citation>
    <scope>NUCLEOTIDE SEQUENCE [LARGE SCALE GENOMIC DNA]</scope>
    <source>
        <strain evidence="9">Zn</strain>
    </source>
</reference>
<dbReference type="GO" id="GO:0071949">
    <property type="term" value="F:FAD binding"/>
    <property type="evidence" value="ECO:0007669"/>
    <property type="project" value="InterPro"/>
</dbReference>
<keyword evidence="9" id="KW-1185">Reference proteome</keyword>
<dbReference type="STRING" id="913774.A0A0C3CUS3"/>
<sequence>MSLLKRFTVVACFLHTLRLGAGVAATESCTPKPSCKATPNSKSWPSEQEWASLNRTLSGQLLHPPPPGAVCHPGQPTYNATTCPAVQQAWLTSVYHSDNPVSSLQNNWNNDTCLPYPTDPCSGQGYPIYVVNATCAEDVKKGVDFAREKNVRLIVKGTGHDYLGRSSAPNSLSIWTHNIKGITFHDSFKPKGCQFSIDTPAVTAGAGTQMLELDDQAQQKNLTIVGGGAGTVGVGGYLTGGGHSYFSTTYGMAADQVLEIEMVTPGGDILTVNECQNQDLFWAMRGGGGSTFGVLTSVTVKAFPSYVFATANILVSSSIGDTDAFWNVMTNMLSQFPALNDQGVASYNNIAANVTVPELNITTPINGFSGIFFLPLTRPSNTTESFATVMNDFVALTTKGYPQVAFSITFTTYSNFFDYYMTGNGPLSGGDDVMLGSRLLDVKALTGNYTALKQAIQLATPAGEVTQANLVGGKNVWNAKPRGGSNAVNPAWRKAYVHTIAITSWTAFDNAAMKFQVNQINSTRIQALRDLAPDMGAYINEAFPYEPNFQQAFWGDNYPRLLKIKREFDPSDVLWCQPCVGNERWHVVDDVLCRL</sequence>
<dbReference type="InterPro" id="IPR006093">
    <property type="entry name" value="Oxy_OxRdtase_FAD_BS"/>
</dbReference>
<evidence type="ECO:0000256" key="6">
    <source>
        <dbReference type="SAM" id="SignalP"/>
    </source>
</evidence>
<dbReference type="InterPro" id="IPR050416">
    <property type="entry name" value="FAD-linked_Oxidoreductase"/>
</dbReference>
<feature type="chain" id="PRO_5002173378" description="FAD-binding PCMH-type domain-containing protein" evidence="6">
    <location>
        <begin position="26"/>
        <end position="595"/>
    </location>
</feature>
<feature type="domain" description="FAD-binding PCMH-type" evidence="7">
    <location>
        <begin position="123"/>
        <end position="305"/>
    </location>
</feature>
<dbReference type="InterPro" id="IPR016169">
    <property type="entry name" value="FAD-bd_PCMH_sub2"/>
</dbReference>
<keyword evidence="4" id="KW-0274">FAD</keyword>
<gene>
    <name evidence="8" type="ORF">OIDMADRAFT_178620</name>
</gene>
<evidence type="ECO:0000256" key="4">
    <source>
        <dbReference type="ARBA" id="ARBA00022827"/>
    </source>
</evidence>
<feature type="signal peptide" evidence="6">
    <location>
        <begin position="1"/>
        <end position="25"/>
    </location>
</feature>
<evidence type="ECO:0000256" key="2">
    <source>
        <dbReference type="ARBA" id="ARBA00005466"/>
    </source>
</evidence>
<name>A0A0C3CUS3_OIDMZ</name>
<keyword evidence="3" id="KW-0285">Flavoprotein</keyword>
<reference evidence="8 9" key="1">
    <citation type="submission" date="2014-04" db="EMBL/GenBank/DDBJ databases">
        <authorList>
            <consortium name="DOE Joint Genome Institute"/>
            <person name="Kuo A."/>
            <person name="Martino E."/>
            <person name="Perotto S."/>
            <person name="Kohler A."/>
            <person name="Nagy L.G."/>
            <person name="Floudas D."/>
            <person name="Copeland A."/>
            <person name="Barry K.W."/>
            <person name="Cichocki N."/>
            <person name="Veneault-Fourrey C."/>
            <person name="LaButti K."/>
            <person name="Lindquist E.A."/>
            <person name="Lipzen A."/>
            <person name="Lundell T."/>
            <person name="Morin E."/>
            <person name="Murat C."/>
            <person name="Sun H."/>
            <person name="Tunlid A."/>
            <person name="Henrissat B."/>
            <person name="Grigoriev I.V."/>
            <person name="Hibbett D.S."/>
            <person name="Martin F."/>
            <person name="Nordberg H.P."/>
            <person name="Cantor M.N."/>
            <person name="Hua S.X."/>
        </authorList>
    </citation>
    <scope>NUCLEOTIDE SEQUENCE [LARGE SCALE GENOMIC DNA]</scope>
    <source>
        <strain evidence="8 9">Zn</strain>
    </source>
</reference>
<dbReference type="AlphaFoldDB" id="A0A0C3CUS3"/>